<protein>
    <submittedName>
        <fullName evidence="1">Uncharacterized protein</fullName>
    </submittedName>
</protein>
<proteinExistence type="predicted"/>
<name>B0C6D7_ACAM1</name>
<dbReference type="AlphaFoldDB" id="B0C6D7"/>
<gene>
    <name evidence="1" type="ordered locus">AM1_0145</name>
</gene>
<evidence type="ECO:0000313" key="2">
    <source>
        <dbReference type="Proteomes" id="UP000000268"/>
    </source>
</evidence>
<dbReference type="EMBL" id="CP000828">
    <property type="protein sequence ID" value="ABW25231.1"/>
    <property type="molecule type" value="Genomic_DNA"/>
</dbReference>
<organism evidence="1 2">
    <name type="scientific">Acaryochloris marina (strain MBIC 11017)</name>
    <dbReference type="NCBI Taxonomy" id="329726"/>
    <lineage>
        <taxon>Bacteria</taxon>
        <taxon>Bacillati</taxon>
        <taxon>Cyanobacteriota</taxon>
        <taxon>Cyanophyceae</taxon>
        <taxon>Acaryochloridales</taxon>
        <taxon>Acaryochloridaceae</taxon>
        <taxon>Acaryochloris</taxon>
    </lineage>
</organism>
<accession>B0C6D7</accession>
<reference evidence="1 2" key="1">
    <citation type="journal article" date="2008" name="Proc. Natl. Acad. Sci. U.S.A.">
        <title>Niche adaptation and genome expansion in the chlorophyll d-producing cyanobacterium Acaryochloris marina.</title>
        <authorList>
            <person name="Swingley W.D."/>
            <person name="Chen M."/>
            <person name="Cheung P.C."/>
            <person name="Conrad A.L."/>
            <person name="Dejesa L.C."/>
            <person name="Hao J."/>
            <person name="Honchak B.M."/>
            <person name="Karbach L.E."/>
            <person name="Kurdoglu A."/>
            <person name="Lahiri S."/>
            <person name="Mastrian S.D."/>
            <person name="Miyashita H."/>
            <person name="Page L."/>
            <person name="Ramakrishna P."/>
            <person name="Satoh S."/>
            <person name="Sattley W.M."/>
            <person name="Shimada Y."/>
            <person name="Taylor H.L."/>
            <person name="Tomo T."/>
            <person name="Tsuchiya T."/>
            <person name="Wang Z.T."/>
            <person name="Raymond J."/>
            <person name="Mimuro M."/>
            <person name="Blankenship R.E."/>
            <person name="Touchman J.W."/>
        </authorList>
    </citation>
    <scope>NUCLEOTIDE SEQUENCE [LARGE SCALE GENOMIC DNA]</scope>
    <source>
        <strain evidence="2">MBIC 11017</strain>
    </source>
</reference>
<dbReference type="KEGG" id="amr:AM1_0145"/>
<evidence type="ECO:0000313" key="1">
    <source>
        <dbReference type="EMBL" id="ABW25231.1"/>
    </source>
</evidence>
<dbReference type="Proteomes" id="UP000000268">
    <property type="component" value="Chromosome"/>
</dbReference>
<keyword evidence="2" id="KW-1185">Reference proteome</keyword>
<sequence length="43" mass="4935">MIVMLMVTLFWLSNSWPNLLPGSPLPVQEQNQIINPSLNWPQS</sequence>
<dbReference type="HOGENOM" id="CLU_3228049_0_0_3"/>